<dbReference type="RefSeq" id="WP_268187405.1">
    <property type="nucleotide sequence ID" value="NZ_CP113361.1"/>
</dbReference>
<dbReference type="GO" id="GO:0001522">
    <property type="term" value="P:pseudouridine synthesis"/>
    <property type="evidence" value="ECO:0007669"/>
    <property type="project" value="InterPro"/>
</dbReference>
<dbReference type="GeneID" id="76834327"/>
<reference evidence="1" key="1">
    <citation type="submission" date="2022-11" db="EMBL/GenBank/DDBJ databases">
        <title>Complete genome sequence of Methanogenium organophilum DSM 3596.</title>
        <authorList>
            <person name="Chen S.-C."/>
            <person name="Lai S.-J."/>
            <person name="You Y.-T."/>
        </authorList>
    </citation>
    <scope>NUCLEOTIDE SEQUENCE</scope>
    <source>
        <strain evidence="1">DSM 3596</strain>
    </source>
</reference>
<evidence type="ECO:0000313" key="1">
    <source>
        <dbReference type="EMBL" id="WAI02127.1"/>
    </source>
</evidence>
<sequence>MKVAGRVRNFCGEKTVVMAIDAGQLPRLHSEVFDRRRKPVGKLVEVFGNIKSPYALVVCNGGRCECEVGDKLYTNTG</sequence>
<dbReference type="Pfam" id="PF04410">
    <property type="entry name" value="Gar1"/>
    <property type="match status" value="1"/>
</dbReference>
<dbReference type="GO" id="GO:0042254">
    <property type="term" value="P:ribosome biogenesis"/>
    <property type="evidence" value="ECO:0007669"/>
    <property type="project" value="InterPro"/>
</dbReference>
<dbReference type="EMBL" id="CP113361">
    <property type="protein sequence ID" value="WAI02127.1"/>
    <property type="molecule type" value="Genomic_DNA"/>
</dbReference>
<accession>A0A9X9T9I2</accession>
<proteinExistence type="predicted"/>
<keyword evidence="2" id="KW-1185">Reference proteome</keyword>
<dbReference type="Proteomes" id="UP001163096">
    <property type="component" value="Chromosome"/>
</dbReference>
<dbReference type="InterPro" id="IPR007504">
    <property type="entry name" value="H/ACA_rnp_Gar1/Naf1"/>
</dbReference>
<dbReference type="AlphaFoldDB" id="A0A9X9T9I2"/>
<dbReference type="SUPFAM" id="SSF50447">
    <property type="entry name" value="Translation proteins"/>
    <property type="match status" value="1"/>
</dbReference>
<dbReference type="InterPro" id="IPR038664">
    <property type="entry name" value="Gar1/Naf1_Cbf5-bd_sf"/>
</dbReference>
<gene>
    <name evidence="1" type="ORF">OU421_04455</name>
</gene>
<dbReference type="KEGG" id="mou:OU421_04455"/>
<evidence type="ECO:0000313" key="2">
    <source>
        <dbReference type="Proteomes" id="UP001163096"/>
    </source>
</evidence>
<dbReference type="Gene3D" id="2.40.10.230">
    <property type="entry name" value="Probable tRNA pseudouridine synthase domain"/>
    <property type="match status" value="1"/>
</dbReference>
<organism evidence="1 2">
    <name type="scientific">Methanogenium organophilum</name>
    <dbReference type="NCBI Taxonomy" id="2199"/>
    <lineage>
        <taxon>Archaea</taxon>
        <taxon>Methanobacteriati</taxon>
        <taxon>Methanobacteriota</taxon>
        <taxon>Stenosarchaea group</taxon>
        <taxon>Methanomicrobia</taxon>
        <taxon>Methanomicrobiales</taxon>
        <taxon>Methanomicrobiaceae</taxon>
        <taxon>Methanogenium</taxon>
    </lineage>
</organism>
<name>A0A9X9T9I2_METOG</name>
<protein>
    <submittedName>
        <fullName evidence="1">RNA-binding protein</fullName>
    </submittedName>
</protein>
<dbReference type="InterPro" id="IPR009000">
    <property type="entry name" value="Transl_B-barrel_sf"/>
</dbReference>